<reference evidence="3 5" key="2">
    <citation type="submission" date="2020-02" db="EMBL/GenBank/DDBJ databases">
        <authorList>
            <person name="Feng H."/>
        </authorList>
    </citation>
    <scope>NUCLEOTIDE SEQUENCE [LARGE SCALE GENOMIC DNA]</scope>
    <source>
        <strain evidence="3 5">Gsoil 114</strain>
    </source>
</reference>
<evidence type="ECO:0000313" key="5">
    <source>
        <dbReference type="Proteomes" id="UP000476934"/>
    </source>
</evidence>
<dbReference type="EMBL" id="JAAIWK010000015">
    <property type="protein sequence ID" value="NEY20313.1"/>
    <property type="molecule type" value="Genomic_DNA"/>
</dbReference>
<feature type="region of interest" description="Disordered" evidence="1">
    <location>
        <begin position="1"/>
        <end position="20"/>
    </location>
</feature>
<dbReference type="OrthoDB" id="2736320at2"/>
<evidence type="ECO:0000256" key="1">
    <source>
        <dbReference type="SAM" id="MobiDB-lite"/>
    </source>
</evidence>
<protein>
    <submittedName>
        <fullName evidence="2">Uncharacterized protein</fullName>
    </submittedName>
</protein>
<dbReference type="AlphaFoldDB" id="A0A0A6V9D3"/>
<accession>A0A0A6V9D3</accession>
<dbReference type="Proteomes" id="UP000030588">
    <property type="component" value="Unassembled WGS sequence"/>
</dbReference>
<dbReference type="RefSeq" id="WP_025728174.1">
    <property type="nucleotide sequence ID" value="NZ_JAAIWK010000015.1"/>
</dbReference>
<evidence type="ECO:0000313" key="3">
    <source>
        <dbReference type="EMBL" id="NEY20313.1"/>
    </source>
</evidence>
<comment type="caution">
    <text evidence="2">The sequence shown here is derived from an EMBL/GenBank/DDBJ whole genome shotgun (WGS) entry which is preliminary data.</text>
</comment>
<dbReference type="Proteomes" id="UP000476934">
    <property type="component" value="Unassembled WGS sequence"/>
</dbReference>
<organism evidence="2 4">
    <name type="scientific">Heyndrickxia ginsengihumi</name>
    <dbReference type="NCBI Taxonomy" id="363870"/>
    <lineage>
        <taxon>Bacteria</taxon>
        <taxon>Bacillati</taxon>
        <taxon>Bacillota</taxon>
        <taxon>Bacilli</taxon>
        <taxon>Bacillales</taxon>
        <taxon>Bacillaceae</taxon>
        <taxon>Heyndrickxia</taxon>
    </lineage>
</organism>
<reference evidence="3 5" key="3">
    <citation type="submission" date="2020-03" db="EMBL/GenBank/DDBJ databases">
        <title>Bacillus aquiflavi sp. nov., isolated from yellow water of strong flavor Chinese baijiu in Yibin region of China.</title>
        <authorList>
            <person name="Xie J."/>
        </authorList>
    </citation>
    <scope>NUCLEOTIDE SEQUENCE [LARGE SCALE GENOMIC DNA]</scope>
    <source>
        <strain evidence="3 5">Gsoil 114</strain>
    </source>
</reference>
<dbReference type="EMBL" id="JRUN01000044">
    <property type="protein sequence ID" value="KHD84735.1"/>
    <property type="molecule type" value="Genomic_DNA"/>
</dbReference>
<proteinExistence type="predicted"/>
<gene>
    <name evidence="3" type="ORF">G4D61_10130</name>
    <name evidence="2" type="ORF">NG54_13560</name>
</gene>
<sequence>MSRKNIATDEPETNDLSSNEIMKEDELHKVNRLLAEVLKYLSNDEIEEIDIEYLFDNTEGLRDWWDQYREKNRKQIEEEIKKALKNLPLNELEKIQEQINEIKQ</sequence>
<evidence type="ECO:0000313" key="2">
    <source>
        <dbReference type="EMBL" id="KHD84735.1"/>
    </source>
</evidence>
<name>A0A0A6V9D3_9BACI</name>
<evidence type="ECO:0000313" key="4">
    <source>
        <dbReference type="Proteomes" id="UP000030588"/>
    </source>
</evidence>
<keyword evidence="5" id="KW-1185">Reference proteome</keyword>
<reference evidence="2 4" key="1">
    <citation type="submission" date="2014-10" db="EMBL/GenBank/DDBJ databases">
        <title>Draft genome of phytase producing Bacillus ginsengihumi strain M2.11.</title>
        <authorList>
            <person name="Toymentseva A."/>
            <person name="Boulygina E.A."/>
            <person name="Kazakov S.V."/>
            <person name="Kayumov I."/>
            <person name="Suleimanova A.D."/>
            <person name="Mardanova A.M."/>
            <person name="Maria S.N."/>
            <person name="Sergey M.Y."/>
            <person name="Sharipova M.R."/>
        </authorList>
    </citation>
    <scope>NUCLEOTIDE SEQUENCE [LARGE SCALE GENOMIC DNA]</scope>
    <source>
        <strain evidence="2 4">M2.11</strain>
    </source>
</reference>